<feature type="region of interest" description="Disordered" evidence="1">
    <location>
        <begin position="196"/>
        <end position="273"/>
    </location>
</feature>
<feature type="compositionally biased region" description="Polar residues" evidence="1">
    <location>
        <begin position="475"/>
        <end position="485"/>
    </location>
</feature>
<dbReference type="HOGENOM" id="CLU_022094_0_0_1"/>
<reference evidence="4" key="1">
    <citation type="journal article" date="2013" name="Genome Announc.">
        <title>Draft genome sequence of the ascomycete Phaeoacremonium aleophilum strain UCR-PA7, a causal agent of the esca disease complex in grapevines.</title>
        <authorList>
            <person name="Blanco-Ulate B."/>
            <person name="Rolshausen P."/>
            <person name="Cantu D."/>
        </authorList>
    </citation>
    <scope>NUCLEOTIDE SEQUENCE [LARGE SCALE GENOMIC DNA]</scope>
    <source>
        <strain evidence="4">UCR-PA7</strain>
    </source>
</reference>
<evidence type="ECO:0000313" key="3">
    <source>
        <dbReference type="EMBL" id="EOO02493.1"/>
    </source>
</evidence>
<accession>R8BSW9</accession>
<keyword evidence="2" id="KW-0812">Transmembrane</keyword>
<evidence type="ECO:0000256" key="1">
    <source>
        <dbReference type="SAM" id="MobiDB-lite"/>
    </source>
</evidence>
<dbReference type="GO" id="GO:0005935">
    <property type="term" value="C:cellular bud neck"/>
    <property type="evidence" value="ECO:0007669"/>
    <property type="project" value="TreeGrafter"/>
</dbReference>
<keyword evidence="4" id="KW-1185">Reference proteome</keyword>
<dbReference type="RefSeq" id="XP_007912825.1">
    <property type="nucleotide sequence ID" value="XM_007914634.1"/>
</dbReference>
<keyword evidence="2" id="KW-0472">Membrane</keyword>
<evidence type="ECO:0000256" key="2">
    <source>
        <dbReference type="SAM" id="Phobius"/>
    </source>
</evidence>
<dbReference type="OrthoDB" id="5401332at2759"/>
<feature type="compositionally biased region" description="Low complexity" evidence="1">
    <location>
        <begin position="223"/>
        <end position="242"/>
    </location>
</feature>
<gene>
    <name evidence="3" type="ORF">UCRPA7_2059</name>
</gene>
<feature type="compositionally biased region" description="Polar residues" evidence="1">
    <location>
        <begin position="256"/>
        <end position="273"/>
    </location>
</feature>
<dbReference type="KEGG" id="tmn:UCRPA7_2059"/>
<feature type="compositionally biased region" description="Low complexity" evidence="1">
    <location>
        <begin position="360"/>
        <end position="373"/>
    </location>
</feature>
<dbReference type="PANTHER" id="PTHR40018:SF1">
    <property type="entry name" value="[PSI+] INDUCTION PROTEIN 2"/>
    <property type="match status" value="1"/>
</dbReference>
<organism evidence="3 4">
    <name type="scientific">Phaeoacremonium minimum (strain UCR-PA7)</name>
    <name type="common">Esca disease fungus</name>
    <name type="synonym">Togninia minima</name>
    <dbReference type="NCBI Taxonomy" id="1286976"/>
    <lineage>
        <taxon>Eukaryota</taxon>
        <taxon>Fungi</taxon>
        <taxon>Dikarya</taxon>
        <taxon>Ascomycota</taxon>
        <taxon>Pezizomycotina</taxon>
        <taxon>Sordariomycetes</taxon>
        <taxon>Sordariomycetidae</taxon>
        <taxon>Togniniales</taxon>
        <taxon>Togniniaceae</taxon>
        <taxon>Phaeoacremonium</taxon>
    </lineage>
</organism>
<dbReference type="GeneID" id="19322270"/>
<dbReference type="PANTHER" id="PTHR40018">
    <property type="entry name" value="[PSI+] INDUCTION PROTEIN 2"/>
    <property type="match status" value="1"/>
</dbReference>
<keyword evidence="2" id="KW-1133">Transmembrane helix</keyword>
<dbReference type="InterPro" id="IPR037504">
    <property type="entry name" value="PSI_induc_2"/>
</dbReference>
<protein>
    <submittedName>
        <fullName evidence="3">Putative fibroin-3 related protein</fullName>
    </submittedName>
</protein>
<feature type="compositionally biased region" description="Polar residues" evidence="1">
    <location>
        <begin position="501"/>
        <end position="514"/>
    </location>
</feature>
<dbReference type="eggNOG" id="ENOG502SAKR">
    <property type="taxonomic scope" value="Eukaryota"/>
</dbReference>
<feature type="compositionally biased region" description="Polar residues" evidence="1">
    <location>
        <begin position="325"/>
        <end position="340"/>
    </location>
</feature>
<dbReference type="EMBL" id="KB932919">
    <property type="protein sequence ID" value="EOO02493.1"/>
    <property type="molecule type" value="Genomic_DNA"/>
</dbReference>
<feature type="region of interest" description="Disordered" evidence="1">
    <location>
        <begin position="290"/>
        <end position="514"/>
    </location>
</feature>
<dbReference type="Proteomes" id="UP000014074">
    <property type="component" value="Unassembled WGS sequence"/>
</dbReference>
<feature type="compositionally biased region" description="Polar residues" evidence="1">
    <location>
        <begin position="440"/>
        <end position="454"/>
    </location>
</feature>
<feature type="compositionally biased region" description="Low complexity" evidence="1">
    <location>
        <begin position="391"/>
        <end position="403"/>
    </location>
</feature>
<evidence type="ECO:0000313" key="4">
    <source>
        <dbReference type="Proteomes" id="UP000014074"/>
    </source>
</evidence>
<feature type="transmembrane region" description="Helical" evidence="2">
    <location>
        <begin position="39"/>
        <end position="60"/>
    </location>
</feature>
<dbReference type="AlphaFoldDB" id="R8BSW9"/>
<sequence length="514" mass="54327">MRPVLEGRGIVADAQNQVDDVKTAFSSWDNCMQAAYCKWPVIAIIVIGGLIIFSIVWCIARCLCCGLSCCCECCYCLKCCGECCGCCSPPRGRRHKYLDEPYIPPNQGYRSEAPMTAGALPAKPSPFPSAAAASAPQYAEFETSKKGGAHEDALPEMPSWEGAGSKKVLVEDEPVELEQLKKPATTELNTQGAQNVPLMAGGHVPGPASPISPDSRSPYGVPGSQSASSGYLGAGAPPAAAGAHDHNDPYGLGDQPYSQNAGGYGQQSQTSFGNDQAYGMAGAAGVAGAGMAGAAMGPGRRSPRVNNGGYGQQPMGQGPMDRGYQNPQDYNNAYGRSQSRGPADQGYGMGPGRRSPPRGPNGSNGPNGPVRPNMMGGAAYPDRERRSPAPQGDRGYGNNYNNRPYPPNPQRQYSSDSTRPLARPPPQRQFTDEYPPPSPTSLQNNSGFDFNSGFSRPPPYSNNSSYERRPSESSRQGNQGIPTSSSGGGQAYPGYKPYQPAQDNTRQQDGWSGL</sequence>
<dbReference type="GO" id="GO:0005886">
    <property type="term" value="C:plasma membrane"/>
    <property type="evidence" value="ECO:0007669"/>
    <property type="project" value="TreeGrafter"/>
</dbReference>
<proteinExistence type="predicted"/>
<name>R8BSW9_PHAM7</name>